<dbReference type="Proteomes" id="UP001372338">
    <property type="component" value="Unassembled WGS sequence"/>
</dbReference>
<dbReference type="PANTHER" id="PTHR34961">
    <property type="entry name" value="TRANSMEMBRANE PROTEIN"/>
    <property type="match status" value="1"/>
</dbReference>
<name>A0AAN9EFN1_CROPI</name>
<feature type="region of interest" description="Disordered" evidence="1">
    <location>
        <begin position="70"/>
        <end position="90"/>
    </location>
</feature>
<evidence type="ECO:0000313" key="4">
    <source>
        <dbReference type="Proteomes" id="UP001372338"/>
    </source>
</evidence>
<protein>
    <submittedName>
        <fullName evidence="3">Uncharacterized protein</fullName>
    </submittedName>
</protein>
<dbReference type="AlphaFoldDB" id="A0AAN9EFN1"/>
<evidence type="ECO:0000256" key="2">
    <source>
        <dbReference type="SAM" id="SignalP"/>
    </source>
</evidence>
<evidence type="ECO:0000313" key="3">
    <source>
        <dbReference type="EMBL" id="KAK7256607.1"/>
    </source>
</evidence>
<evidence type="ECO:0000256" key="1">
    <source>
        <dbReference type="SAM" id="MobiDB-lite"/>
    </source>
</evidence>
<dbReference type="PANTHER" id="PTHR34961:SF1">
    <property type="entry name" value="ROOT MERISTEM GROWTH FACTOR 10"/>
    <property type="match status" value="1"/>
</dbReference>
<feature type="region of interest" description="Disordered" evidence="1">
    <location>
        <begin position="104"/>
        <end position="133"/>
    </location>
</feature>
<keyword evidence="2" id="KW-0732">Signal</keyword>
<organism evidence="3 4">
    <name type="scientific">Crotalaria pallida</name>
    <name type="common">Smooth rattlebox</name>
    <name type="synonym">Crotalaria striata</name>
    <dbReference type="NCBI Taxonomy" id="3830"/>
    <lineage>
        <taxon>Eukaryota</taxon>
        <taxon>Viridiplantae</taxon>
        <taxon>Streptophyta</taxon>
        <taxon>Embryophyta</taxon>
        <taxon>Tracheophyta</taxon>
        <taxon>Spermatophyta</taxon>
        <taxon>Magnoliopsida</taxon>
        <taxon>eudicotyledons</taxon>
        <taxon>Gunneridae</taxon>
        <taxon>Pentapetalae</taxon>
        <taxon>rosids</taxon>
        <taxon>fabids</taxon>
        <taxon>Fabales</taxon>
        <taxon>Fabaceae</taxon>
        <taxon>Papilionoideae</taxon>
        <taxon>50 kb inversion clade</taxon>
        <taxon>genistoids sensu lato</taxon>
        <taxon>core genistoids</taxon>
        <taxon>Crotalarieae</taxon>
        <taxon>Crotalaria</taxon>
    </lineage>
</organism>
<keyword evidence="4" id="KW-1185">Reference proteome</keyword>
<feature type="chain" id="PRO_5042930248" evidence="2">
    <location>
        <begin position="20"/>
        <end position="133"/>
    </location>
</feature>
<dbReference type="EMBL" id="JAYWIO010000006">
    <property type="protein sequence ID" value="KAK7256607.1"/>
    <property type="molecule type" value="Genomic_DNA"/>
</dbReference>
<feature type="compositionally biased region" description="Basic residues" evidence="1">
    <location>
        <begin position="71"/>
        <end position="80"/>
    </location>
</feature>
<proteinExistence type="predicted"/>
<comment type="caution">
    <text evidence="3">The sequence shown here is derived from an EMBL/GenBank/DDBJ whole genome shotgun (WGS) entry which is preliminary data.</text>
</comment>
<gene>
    <name evidence="3" type="ORF">RIF29_30061</name>
</gene>
<reference evidence="3 4" key="1">
    <citation type="submission" date="2024-01" db="EMBL/GenBank/DDBJ databases">
        <title>The genomes of 5 underutilized Papilionoideae crops provide insights into root nodulation and disease resistanc.</title>
        <authorList>
            <person name="Yuan L."/>
        </authorList>
    </citation>
    <scope>NUCLEOTIDE SEQUENCE [LARGE SCALE GENOMIC DNA]</scope>
    <source>
        <strain evidence="3">ZHUSHIDOU_FW_LH</strain>
        <tissue evidence="3">Leaf</tissue>
    </source>
</reference>
<accession>A0AAN9EFN1</accession>
<feature type="signal peptide" evidence="2">
    <location>
        <begin position="1"/>
        <end position="19"/>
    </location>
</feature>
<sequence length="133" mass="15600">MSVTYLLFFLCISLHTCNARYLSHLDKKLEKKSYLSIKNDEMNGFDFSRKQLRVMSEGDDKMETWLVAQKPSRKGRRRTNNRVLKATRKDSEALQSESFVSVSWRMPHKKPREKNPGFNLDYAPPKTHPPSHN</sequence>
<dbReference type="InterPro" id="IPR053313">
    <property type="entry name" value="RGF"/>
</dbReference>